<dbReference type="EMBL" id="FOPY01000003">
    <property type="protein sequence ID" value="SFH38139.1"/>
    <property type="molecule type" value="Genomic_DNA"/>
</dbReference>
<dbReference type="STRING" id="442341.SAMN04487959_103178"/>
<gene>
    <name evidence="1" type="ORF">SAMN04487959_103178</name>
</gene>
<organism evidence="1 2">
    <name type="scientific">Modicisalibacter xianhensis</name>
    <dbReference type="NCBI Taxonomy" id="442341"/>
    <lineage>
        <taxon>Bacteria</taxon>
        <taxon>Pseudomonadati</taxon>
        <taxon>Pseudomonadota</taxon>
        <taxon>Gammaproteobacteria</taxon>
        <taxon>Oceanospirillales</taxon>
        <taxon>Halomonadaceae</taxon>
        <taxon>Modicisalibacter</taxon>
    </lineage>
</organism>
<accession>A0A1I2ZKZ1</accession>
<name>A0A1I2ZKZ1_9GAMM</name>
<evidence type="ECO:0000313" key="1">
    <source>
        <dbReference type="EMBL" id="SFH38139.1"/>
    </source>
</evidence>
<dbReference type="Proteomes" id="UP000199040">
    <property type="component" value="Unassembled WGS sequence"/>
</dbReference>
<sequence length="293" mass="32704">MGRARFVEQRAGYLNNITTIGDMSMDRYRHDCQTDLARIHGRTLKQALAFTRANHAFGNIAATQWIEICPICDAYALGMETNHPWPFLCADGVMRTVEDFDPTTQQPGAESLDFYGLESTRSALDSAIELAQQEFEGTRHLEEIGETFLTGNPGMTSLDFSQAVCKWGKGLRVWGNLTRHYRLPDLEQALNDWLAIATATDDAARAIAPGVAIKGLNVSFASKHLRMLDPQRYAVLDEVISQGLGFAMNPAGYALLLRCLHEFRARQGLPYNVATLESGLFYLIRQSVRARDE</sequence>
<evidence type="ECO:0000313" key="2">
    <source>
        <dbReference type="Proteomes" id="UP000199040"/>
    </source>
</evidence>
<proteinExistence type="predicted"/>
<dbReference type="AlphaFoldDB" id="A0A1I2ZKZ1"/>
<reference evidence="1 2" key="1">
    <citation type="submission" date="2016-10" db="EMBL/GenBank/DDBJ databases">
        <authorList>
            <person name="de Groot N.N."/>
        </authorList>
    </citation>
    <scope>NUCLEOTIDE SEQUENCE [LARGE SCALE GENOMIC DNA]</scope>
    <source>
        <strain evidence="1 2">CGMCC 1.6848</strain>
    </source>
</reference>
<protein>
    <submittedName>
        <fullName evidence="1">Uncharacterized protein</fullName>
    </submittedName>
</protein>
<keyword evidence="2" id="KW-1185">Reference proteome</keyword>